<dbReference type="Proteomes" id="UP001220610">
    <property type="component" value="Chromosome"/>
</dbReference>
<evidence type="ECO:0000313" key="2">
    <source>
        <dbReference type="Proteomes" id="UP001220610"/>
    </source>
</evidence>
<proteinExistence type="predicted"/>
<accession>A0AAJ5X1F9</accession>
<name>A0AAJ5X1F9_9BACT</name>
<dbReference type="EMBL" id="CP119311">
    <property type="protein sequence ID" value="WEK38370.1"/>
    <property type="molecule type" value="Genomic_DNA"/>
</dbReference>
<gene>
    <name evidence="1" type="ORF">P0Y53_12760</name>
</gene>
<evidence type="ECO:0000313" key="1">
    <source>
        <dbReference type="EMBL" id="WEK38370.1"/>
    </source>
</evidence>
<protein>
    <submittedName>
        <fullName evidence="1">Uncharacterized protein</fullName>
    </submittedName>
</protein>
<sequence length="527" mass="61002">MINRLLENWLNKASERSYQLPFCYLLLNRGETVIHLTRHCGMEHGKDIITRDSEGNYRAYQLKGVNGGRLSQKQWQDTVQQQVHSLIHTPIIHPSVDIAKGHRSFLVINGGLEEEVQAAITAINHKCDLTGKPQDKIHVILKGDMLDMLRNIKEDFLPSEVDDFAKLLDFYQQDGRSFLKKADFYTLLNAVLSTDQQNLAKFSRAVSSCSVLCSLALSSYTLAENHFAIVEGWTLFITSILRYAEMQGRKIADVKREIDLAERIISTTLTNLWLEVKDVPLLIEKTGPGDVPTYPYQLTIILGLLAYLSVRTPNTIETDINQQEIELFISRHIQYSQVWGESALPFILSIYWFLKSRDPRVAAELLSLTLMRWGNRDGLGSNFFAEVYLSADEAVALQQDWQMDAAALQDHTTIEYTLETVVHLCARNGLKELLIQWWPHISEQLYRDFEFTELPDYYLWRSRQGNDVTRIERTGHKWKDLVEQANQVREQLIPPLLKERAYFIPLFLMVYPHRVRRNIVIWHDKNI</sequence>
<organism evidence="1 2">
    <name type="scientific">Candidatus Pseudobacter hemicellulosilyticus</name>
    <dbReference type="NCBI Taxonomy" id="3121375"/>
    <lineage>
        <taxon>Bacteria</taxon>
        <taxon>Pseudomonadati</taxon>
        <taxon>Bacteroidota</taxon>
        <taxon>Chitinophagia</taxon>
        <taxon>Chitinophagales</taxon>
        <taxon>Chitinophagaceae</taxon>
        <taxon>Pseudobacter</taxon>
    </lineage>
</organism>
<dbReference type="AlphaFoldDB" id="A0AAJ5X1F9"/>
<reference evidence="1" key="1">
    <citation type="submission" date="2023-03" db="EMBL/GenBank/DDBJ databases">
        <title>Andean soil-derived lignocellulolytic bacterial consortium as a source of novel taxa and putative plastic-active enzymes.</title>
        <authorList>
            <person name="Diaz-Garcia L."/>
            <person name="Chuvochina M."/>
            <person name="Feuerriegel G."/>
            <person name="Bunk B."/>
            <person name="Sproer C."/>
            <person name="Streit W.R."/>
            <person name="Rodriguez L.M."/>
            <person name="Overmann J."/>
            <person name="Jimenez D.J."/>
        </authorList>
    </citation>
    <scope>NUCLEOTIDE SEQUENCE</scope>
    <source>
        <strain evidence="1">MAG 7</strain>
    </source>
</reference>